<comment type="similarity">
    <text evidence="1">Belongs to the 5'(3')-deoxyribonucleotidase family.</text>
</comment>
<evidence type="ECO:0000256" key="6">
    <source>
        <dbReference type="ARBA" id="ARBA00069357"/>
    </source>
</evidence>
<dbReference type="InterPro" id="IPR023214">
    <property type="entry name" value="HAD_sf"/>
</dbReference>
<evidence type="ECO:0000256" key="1">
    <source>
        <dbReference type="ARBA" id="ARBA00009589"/>
    </source>
</evidence>
<dbReference type="GO" id="GO:0046872">
    <property type="term" value="F:metal ion binding"/>
    <property type="evidence" value="ECO:0007669"/>
    <property type="project" value="UniProtKB-KW"/>
</dbReference>
<proteinExistence type="inferred from homology"/>
<evidence type="ECO:0000313" key="8">
    <source>
        <dbReference type="Proteomes" id="UP001286313"/>
    </source>
</evidence>
<organism evidence="7 8">
    <name type="scientific">Petrolisthes cinctipes</name>
    <name type="common">Flat porcelain crab</name>
    <dbReference type="NCBI Taxonomy" id="88211"/>
    <lineage>
        <taxon>Eukaryota</taxon>
        <taxon>Metazoa</taxon>
        <taxon>Ecdysozoa</taxon>
        <taxon>Arthropoda</taxon>
        <taxon>Crustacea</taxon>
        <taxon>Multicrustacea</taxon>
        <taxon>Malacostraca</taxon>
        <taxon>Eumalacostraca</taxon>
        <taxon>Eucarida</taxon>
        <taxon>Decapoda</taxon>
        <taxon>Pleocyemata</taxon>
        <taxon>Anomura</taxon>
        <taxon>Galatheoidea</taxon>
        <taxon>Porcellanidae</taxon>
        <taxon>Petrolisthes</taxon>
    </lineage>
</organism>
<dbReference type="FunFam" id="3.40.50.1000:FF:000086">
    <property type="entry name" value="LD24878p"/>
    <property type="match status" value="1"/>
</dbReference>
<evidence type="ECO:0000313" key="7">
    <source>
        <dbReference type="EMBL" id="KAK3862988.1"/>
    </source>
</evidence>
<dbReference type="GO" id="GO:0008253">
    <property type="term" value="F:5'-nucleotidase activity"/>
    <property type="evidence" value="ECO:0007669"/>
    <property type="project" value="TreeGrafter"/>
</dbReference>
<reference evidence="7" key="1">
    <citation type="submission" date="2023-10" db="EMBL/GenBank/DDBJ databases">
        <title>Genome assemblies of two species of porcelain crab, Petrolisthes cinctipes and Petrolisthes manimaculis (Anomura: Porcellanidae).</title>
        <authorList>
            <person name="Angst P."/>
        </authorList>
    </citation>
    <scope>NUCLEOTIDE SEQUENCE</scope>
    <source>
        <strain evidence="7">PB745_01</strain>
        <tissue evidence="7">Gill</tissue>
    </source>
</reference>
<gene>
    <name evidence="7" type="ORF">Pcinc_031193</name>
</gene>
<keyword evidence="2" id="KW-0479">Metal-binding</keyword>
<dbReference type="AlphaFoldDB" id="A0AAE1K4W5"/>
<evidence type="ECO:0000256" key="3">
    <source>
        <dbReference type="ARBA" id="ARBA00022801"/>
    </source>
</evidence>
<dbReference type="PANTHER" id="PTHR12103:SF38">
    <property type="entry name" value="5'-NUCLEOTIDASE DOMAIN-CONTAINING PROTEIN 1"/>
    <property type="match status" value="1"/>
</dbReference>
<comment type="caution">
    <text evidence="7">The sequence shown here is derived from an EMBL/GenBank/DDBJ whole genome shotgun (WGS) entry which is preliminary data.</text>
</comment>
<accession>A0AAE1K4W5</accession>
<dbReference type="Pfam" id="PF05761">
    <property type="entry name" value="5_nucleotid"/>
    <property type="match status" value="1"/>
</dbReference>
<keyword evidence="8" id="KW-1185">Reference proteome</keyword>
<sequence length="496" mass="56798">MPEWTVSVECCEYEETTFTVTASMVLQSVKDEKDEDECLNEKAMKKKYYCKNNKRKKQQPFSGINTFRFSDYDCIGFDLDNTICRYRVGEIMRLEYSLIAEYMVHRYGYEPELLLPVDDDMDFLQKGLILDIKKGNFLKCSDTGRILRATHGTRPMTRDQILEVYGKQRIWEPVLEFMRTMSDHPTPGVTPILRSFKDYFDMPAAVACARAIDAQDSSEEGPLEEYDIWRDVHVAMCNMYRREHFRHDKGGFFPSIKTHPEKYIYEASDRLKRWLRAVNEHTYTFLISGSSVDYASHIASYVLGPDWRDYFDTMICTAKKPGFFNSNRPFHYLVGADDGDIVPPHNLSISETYSGGNWRDLLELVRNEAGVETPHSLYVGDHLAQDVLAPDMEGLDTVAIVEELAAEGMVGDPMDHDAGSDLMSSYWGSFFATDANPSVMGVERINTLYASVPLKHARLAIPSLEAVARYPIRHQYEAFSQETSGFFPGDPVILHF</sequence>
<evidence type="ECO:0000256" key="4">
    <source>
        <dbReference type="ARBA" id="ARBA00022842"/>
    </source>
</evidence>
<evidence type="ECO:0000256" key="2">
    <source>
        <dbReference type="ARBA" id="ARBA00022723"/>
    </source>
</evidence>
<dbReference type="InterPro" id="IPR036412">
    <property type="entry name" value="HAD-like_sf"/>
</dbReference>
<dbReference type="SUPFAM" id="SSF56784">
    <property type="entry name" value="HAD-like"/>
    <property type="match status" value="1"/>
</dbReference>
<evidence type="ECO:0000256" key="5">
    <source>
        <dbReference type="ARBA" id="ARBA00022990"/>
    </source>
</evidence>
<name>A0AAE1K4W5_PETCI</name>
<dbReference type="EMBL" id="JAWQEG010004106">
    <property type="protein sequence ID" value="KAK3862988.1"/>
    <property type="molecule type" value="Genomic_DNA"/>
</dbReference>
<dbReference type="Gene3D" id="3.40.50.1000">
    <property type="entry name" value="HAD superfamily/HAD-like"/>
    <property type="match status" value="1"/>
</dbReference>
<dbReference type="PANTHER" id="PTHR12103">
    <property type="entry name" value="5'-NUCLEOTIDASE DOMAIN-CONTAINING"/>
    <property type="match status" value="1"/>
</dbReference>
<dbReference type="InterPro" id="IPR008380">
    <property type="entry name" value="HAD-SF_hydro_IG_5-nucl"/>
</dbReference>
<keyword evidence="5" id="KW-0007">Acetylation</keyword>
<protein>
    <recommendedName>
        <fullName evidence="6">5'-nucleotidase domain-containing protein 1</fullName>
    </recommendedName>
</protein>
<dbReference type="Proteomes" id="UP001286313">
    <property type="component" value="Unassembled WGS sequence"/>
</dbReference>
<keyword evidence="4" id="KW-0460">Magnesium</keyword>
<keyword evidence="3" id="KW-0378">Hydrolase</keyword>